<accession>E0TBM5</accession>
<evidence type="ECO:0000313" key="3">
    <source>
        <dbReference type="EMBL" id="ADM08400.1"/>
    </source>
</evidence>
<feature type="region of interest" description="Disordered" evidence="2">
    <location>
        <begin position="66"/>
        <end position="85"/>
    </location>
</feature>
<comment type="subcellular location">
    <subcellularLocation>
        <location evidence="1">Cell inner membrane</location>
        <topology evidence="1">Peripheral membrane protein</topology>
        <orientation evidence="1">Cytoplasmic side</orientation>
    </subcellularLocation>
</comment>
<keyword evidence="1" id="KW-0472">Membrane</keyword>
<dbReference type="GO" id="GO:0005886">
    <property type="term" value="C:plasma membrane"/>
    <property type="evidence" value="ECO:0007669"/>
    <property type="project" value="UniProtKB-SubCell"/>
</dbReference>
<dbReference type="PANTHER" id="PTHR33383:SF1">
    <property type="entry name" value="MEMBRANE PROTEIN INSERTION EFFICIENCY FACTOR-RELATED"/>
    <property type="match status" value="1"/>
</dbReference>
<comment type="function">
    <text evidence="1">Could be involved in insertion of integral membrane proteins into the membrane.</text>
</comment>
<dbReference type="InterPro" id="IPR002696">
    <property type="entry name" value="Membr_insert_effic_factor_YidD"/>
</dbReference>
<name>E0TBM5_PARBH</name>
<dbReference type="SMART" id="SM01234">
    <property type="entry name" value="Haemolytic"/>
    <property type="match status" value="1"/>
</dbReference>
<dbReference type="eggNOG" id="COG0759">
    <property type="taxonomic scope" value="Bacteria"/>
</dbReference>
<dbReference type="OrthoDB" id="9801753at2"/>
<keyword evidence="4" id="KW-1185">Reference proteome</keyword>
<evidence type="ECO:0000313" key="4">
    <source>
        <dbReference type="Proteomes" id="UP000001302"/>
    </source>
</evidence>
<dbReference type="RefSeq" id="WP_013299374.1">
    <property type="nucleotide sequence ID" value="NC_014414.1"/>
</dbReference>
<dbReference type="STRING" id="314260.PB2503_01607"/>
<proteinExistence type="inferred from homology"/>
<dbReference type="EMBL" id="CP002156">
    <property type="protein sequence ID" value="ADM08400.1"/>
    <property type="molecule type" value="Genomic_DNA"/>
</dbReference>
<dbReference type="HOGENOM" id="CLU_144811_5_2_5"/>
<sequence>MSWGARGAIALLRVYQMTLSPLFYGAGVRCRHLPTCSDYAIEAYRTYPLMRATGLTAGRLLRCRPGGSHGYDPVPPQPHRQAGGN</sequence>
<comment type="similarity">
    <text evidence="1">Belongs to the UPF0161 family.</text>
</comment>
<dbReference type="AlphaFoldDB" id="E0TBM5"/>
<dbReference type="KEGG" id="pbr:PB2503_01607"/>
<dbReference type="Proteomes" id="UP000001302">
    <property type="component" value="Chromosome"/>
</dbReference>
<dbReference type="Pfam" id="PF01809">
    <property type="entry name" value="YidD"/>
    <property type="match status" value="1"/>
</dbReference>
<dbReference type="HAMAP" id="MF_00386">
    <property type="entry name" value="UPF0161_YidD"/>
    <property type="match status" value="1"/>
</dbReference>
<keyword evidence="1" id="KW-1003">Cell membrane</keyword>
<protein>
    <recommendedName>
        <fullName evidence="1">Putative membrane protein insertion efficiency factor</fullName>
    </recommendedName>
</protein>
<evidence type="ECO:0000256" key="1">
    <source>
        <dbReference type="HAMAP-Rule" id="MF_00386"/>
    </source>
</evidence>
<dbReference type="PANTHER" id="PTHR33383">
    <property type="entry name" value="MEMBRANE PROTEIN INSERTION EFFICIENCY FACTOR-RELATED"/>
    <property type="match status" value="1"/>
</dbReference>
<evidence type="ECO:0000256" key="2">
    <source>
        <dbReference type="SAM" id="MobiDB-lite"/>
    </source>
</evidence>
<reference evidence="4" key="1">
    <citation type="submission" date="2010-08" db="EMBL/GenBank/DDBJ databases">
        <title>Genome sequence of Parvularcula bermudensis HTCC2503.</title>
        <authorList>
            <person name="Kang D.-M."/>
            <person name="Oh H.-M."/>
            <person name="Cho J.-C."/>
        </authorList>
    </citation>
    <scope>NUCLEOTIDE SEQUENCE [LARGE SCALE GENOMIC DNA]</scope>
    <source>
        <strain evidence="4">ATCC BAA-594 / HTCC2503 / KCTC 12087</strain>
    </source>
</reference>
<keyword evidence="1" id="KW-0997">Cell inner membrane</keyword>
<dbReference type="NCBIfam" id="TIGR00278">
    <property type="entry name" value="membrane protein insertion efficiency factor YidD"/>
    <property type="match status" value="1"/>
</dbReference>
<gene>
    <name evidence="3" type="ordered locus">PB2503_01607</name>
</gene>
<reference evidence="3 4" key="2">
    <citation type="journal article" date="2011" name="J. Bacteriol.">
        <title>Complete genome sequence of strain HTCC2503T of Parvularcula bermudensis, the type species of the order "Parvularculales" in the class Alphaproteobacteria.</title>
        <authorList>
            <person name="Oh H.M."/>
            <person name="Kang I."/>
            <person name="Vergin K.L."/>
            <person name="Kang D."/>
            <person name="Rhee K.H."/>
            <person name="Giovannoni S.J."/>
            <person name="Cho J.C."/>
        </authorList>
    </citation>
    <scope>NUCLEOTIDE SEQUENCE [LARGE SCALE GENOMIC DNA]</scope>
    <source>
        <strain evidence="4">ATCC BAA-594 / HTCC2503 / KCTC 12087</strain>
    </source>
</reference>
<organism evidence="3 4">
    <name type="scientific">Parvularcula bermudensis (strain ATCC BAA-594 / HTCC2503 / KCTC 12087)</name>
    <dbReference type="NCBI Taxonomy" id="314260"/>
    <lineage>
        <taxon>Bacteria</taxon>
        <taxon>Pseudomonadati</taxon>
        <taxon>Pseudomonadota</taxon>
        <taxon>Alphaproteobacteria</taxon>
        <taxon>Parvularculales</taxon>
        <taxon>Parvularculaceae</taxon>
        <taxon>Parvularcula</taxon>
    </lineage>
</organism>